<comment type="caution">
    <text evidence="6">The sequence shown here is derived from an EMBL/GenBank/DDBJ whole genome shotgun (WGS) entry which is preliminary data.</text>
</comment>
<dbReference type="GO" id="GO:0022857">
    <property type="term" value="F:transmembrane transporter activity"/>
    <property type="evidence" value="ECO:0007669"/>
    <property type="project" value="InterPro"/>
</dbReference>
<feature type="transmembrane region" description="Helical" evidence="4">
    <location>
        <begin position="364"/>
        <end position="397"/>
    </location>
</feature>
<accession>A0A1F6V9U5</accession>
<feature type="domain" description="Major facilitator superfamily (MFS) profile" evidence="5">
    <location>
        <begin position="1"/>
        <end position="403"/>
    </location>
</feature>
<feature type="transmembrane region" description="Helical" evidence="4">
    <location>
        <begin position="288"/>
        <end position="319"/>
    </location>
</feature>
<feature type="transmembrane region" description="Helical" evidence="4">
    <location>
        <begin position="76"/>
        <end position="94"/>
    </location>
</feature>
<dbReference type="InterPro" id="IPR036259">
    <property type="entry name" value="MFS_trans_sf"/>
</dbReference>
<dbReference type="PANTHER" id="PTHR43596:SF1">
    <property type="entry name" value="ADP,ATP CARRIER PROTEIN"/>
    <property type="match status" value="1"/>
</dbReference>
<dbReference type="AlphaFoldDB" id="A0A1F6V9U5"/>
<sequence length="412" mass="44623">GARERELPALLLSFAYFFCLLCGYYVLRPLREEMGIAGGVANLHWVFTATFLAMLVVVPLFGWITRRYARTTFLPIVYLFFVVNLLIFFGVFQFDVARVWTARVFFVWLSVFNLFVVSVFWSVMVDLYTQEQGRRLFGFIAAGGSIGAILGPLLTATLAVPLGPTNLLLVSALFMAAALLCVRALLRVSEPVRRDESYAQPLGGSVLDGVTALARSRYLLGIALFVIGLTVVATFVYFAQARIVAQTIGDSGERTRFFAYIDLAVNVVAVSVQLFGTGRIMRKFGLTAVLAVMPLVAAGGLALLAAAPLLGVLAGFQILRRAGEYSLTRPAREVLFTVVTPIEKFRAKNAIDTLVYRAGDALGAWAFAALTAIGIGLSGVASIGAAIALLWLALAWWLGRTEERRAAGAVNG</sequence>
<feature type="transmembrane region" description="Helical" evidence="4">
    <location>
        <begin position="218"/>
        <end position="237"/>
    </location>
</feature>
<dbReference type="SUPFAM" id="SSF103473">
    <property type="entry name" value="MFS general substrate transporter"/>
    <property type="match status" value="1"/>
</dbReference>
<dbReference type="PROSITE" id="PS50850">
    <property type="entry name" value="MFS"/>
    <property type="match status" value="1"/>
</dbReference>
<dbReference type="PANTHER" id="PTHR43596">
    <property type="entry name" value="ADP,ATP CARRIER PROTEIN"/>
    <property type="match status" value="1"/>
</dbReference>
<keyword evidence="3 4" id="KW-0472">Membrane</keyword>
<organism evidence="6 7">
    <name type="scientific">Candidatus Muproteobacteria bacterium RBG_16_60_9</name>
    <dbReference type="NCBI Taxonomy" id="1817755"/>
    <lineage>
        <taxon>Bacteria</taxon>
        <taxon>Pseudomonadati</taxon>
        <taxon>Pseudomonadota</taxon>
        <taxon>Candidatus Muproteobacteria</taxon>
    </lineage>
</organism>
<feature type="transmembrane region" description="Helical" evidence="4">
    <location>
        <begin position="166"/>
        <end position="186"/>
    </location>
</feature>
<dbReference type="EMBL" id="MFSP01000089">
    <property type="protein sequence ID" value="OGI66372.1"/>
    <property type="molecule type" value="Genomic_DNA"/>
</dbReference>
<proteinExistence type="predicted"/>
<dbReference type="Proteomes" id="UP000179076">
    <property type="component" value="Unassembled WGS sequence"/>
</dbReference>
<keyword evidence="2 4" id="KW-1133">Transmembrane helix</keyword>
<feature type="transmembrane region" description="Helical" evidence="4">
    <location>
        <begin position="43"/>
        <end position="64"/>
    </location>
</feature>
<protein>
    <submittedName>
        <fullName evidence="6">MFS transporter</fullName>
    </submittedName>
</protein>
<dbReference type="InterPro" id="IPR020846">
    <property type="entry name" value="MFS_dom"/>
</dbReference>
<evidence type="ECO:0000256" key="3">
    <source>
        <dbReference type="ARBA" id="ARBA00023136"/>
    </source>
</evidence>
<evidence type="ECO:0000256" key="1">
    <source>
        <dbReference type="ARBA" id="ARBA00022692"/>
    </source>
</evidence>
<feature type="non-terminal residue" evidence="6">
    <location>
        <position position="1"/>
    </location>
</feature>
<dbReference type="Gene3D" id="1.20.1250.20">
    <property type="entry name" value="MFS general substrate transporter like domains"/>
    <property type="match status" value="1"/>
</dbReference>
<feature type="transmembrane region" description="Helical" evidence="4">
    <location>
        <begin position="7"/>
        <end position="27"/>
    </location>
</feature>
<gene>
    <name evidence="6" type="ORF">A2W18_13400</name>
</gene>
<dbReference type="CDD" id="cd06174">
    <property type="entry name" value="MFS"/>
    <property type="match status" value="1"/>
</dbReference>
<dbReference type="InterPro" id="IPR011701">
    <property type="entry name" value="MFS"/>
</dbReference>
<evidence type="ECO:0000259" key="5">
    <source>
        <dbReference type="PROSITE" id="PS50850"/>
    </source>
</evidence>
<feature type="transmembrane region" description="Helical" evidence="4">
    <location>
        <begin position="136"/>
        <end position="160"/>
    </location>
</feature>
<evidence type="ECO:0000313" key="6">
    <source>
        <dbReference type="EMBL" id="OGI66372.1"/>
    </source>
</evidence>
<name>A0A1F6V9U5_9PROT</name>
<dbReference type="Pfam" id="PF07690">
    <property type="entry name" value="MFS_1"/>
    <property type="match status" value="1"/>
</dbReference>
<evidence type="ECO:0000313" key="7">
    <source>
        <dbReference type="Proteomes" id="UP000179076"/>
    </source>
</evidence>
<evidence type="ECO:0000256" key="2">
    <source>
        <dbReference type="ARBA" id="ARBA00022989"/>
    </source>
</evidence>
<feature type="transmembrane region" description="Helical" evidence="4">
    <location>
        <begin position="100"/>
        <end position="124"/>
    </location>
</feature>
<feature type="transmembrane region" description="Helical" evidence="4">
    <location>
        <begin position="257"/>
        <end position="276"/>
    </location>
</feature>
<keyword evidence="1 4" id="KW-0812">Transmembrane</keyword>
<reference evidence="6 7" key="1">
    <citation type="journal article" date="2016" name="Nat. Commun.">
        <title>Thousands of microbial genomes shed light on interconnected biogeochemical processes in an aquifer system.</title>
        <authorList>
            <person name="Anantharaman K."/>
            <person name="Brown C.T."/>
            <person name="Hug L.A."/>
            <person name="Sharon I."/>
            <person name="Castelle C.J."/>
            <person name="Probst A.J."/>
            <person name="Thomas B.C."/>
            <person name="Singh A."/>
            <person name="Wilkins M.J."/>
            <person name="Karaoz U."/>
            <person name="Brodie E.L."/>
            <person name="Williams K.H."/>
            <person name="Hubbard S.S."/>
            <person name="Banfield J.F."/>
        </authorList>
    </citation>
    <scope>NUCLEOTIDE SEQUENCE [LARGE SCALE GENOMIC DNA]</scope>
</reference>
<evidence type="ECO:0000256" key="4">
    <source>
        <dbReference type="SAM" id="Phobius"/>
    </source>
</evidence>